<evidence type="ECO:0000256" key="1">
    <source>
        <dbReference type="ARBA" id="ARBA00007365"/>
    </source>
</evidence>
<evidence type="ECO:0000259" key="5">
    <source>
        <dbReference type="PROSITE" id="PS50072"/>
    </source>
</evidence>
<dbReference type="Pfam" id="PF00160">
    <property type="entry name" value="Pro_isomerase"/>
    <property type="match status" value="1"/>
</dbReference>
<dbReference type="InterPro" id="IPR002130">
    <property type="entry name" value="Cyclophilin-type_PPIase_dom"/>
</dbReference>
<accession>A0A2A5WG38</accession>
<dbReference type="GO" id="GO:0003755">
    <property type="term" value="F:peptidyl-prolyl cis-trans isomerase activity"/>
    <property type="evidence" value="ECO:0007669"/>
    <property type="project" value="UniProtKB-KW"/>
</dbReference>
<dbReference type="InterPro" id="IPR029000">
    <property type="entry name" value="Cyclophilin-like_dom_sf"/>
</dbReference>
<organism evidence="6 7">
    <name type="scientific">OM182 bacterium MED-G28</name>
    <dbReference type="NCBI Taxonomy" id="1986256"/>
    <lineage>
        <taxon>Bacteria</taxon>
        <taxon>Pseudomonadati</taxon>
        <taxon>Pseudomonadota</taxon>
        <taxon>Gammaproteobacteria</taxon>
        <taxon>OMG group</taxon>
        <taxon>OM182 clade</taxon>
    </lineage>
</organism>
<evidence type="ECO:0000256" key="2">
    <source>
        <dbReference type="ARBA" id="ARBA00013194"/>
    </source>
</evidence>
<dbReference type="SUPFAM" id="SSF50891">
    <property type="entry name" value="Cyclophilin-like"/>
    <property type="match status" value="1"/>
</dbReference>
<feature type="domain" description="PPIase cyclophilin-type" evidence="5">
    <location>
        <begin position="64"/>
        <end position="210"/>
    </location>
</feature>
<dbReference type="PANTHER" id="PTHR45625">
    <property type="entry name" value="PEPTIDYL-PROLYL CIS-TRANS ISOMERASE-RELATED"/>
    <property type="match status" value="1"/>
</dbReference>
<dbReference type="Pfam" id="PF07510">
    <property type="entry name" value="GmrSD_C"/>
    <property type="match status" value="1"/>
</dbReference>
<dbReference type="InterPro" id="IPR020892">
    <property type="entry name" value="Cyclophilin-type_PPIase_CS"/>
</dbReference>
<dbReference type="PANTHER" id="PTHR45625:SF4">
    <property type="entry name" value="PEPTIDYLPROLYL ISOMERASE DOMAIN AND WD REPEAT-CONTAINING PROTEIN 1"/>
    <property type="match status" value="1"/>
</dbReference>
<keyword evidence="4" id="KW-0413">Isomerase</keyword>
<dbReference type="PROSITE" id="PS50072">
    <property type="entry name" value="CSA_PPIASE_2"/>
    <property type="match status" value="1"/>
</dbReference>
<protein>
    <recommendedName>
        <fullName evidence="2">peptidylprolyl isomerase</fullName>
        <ecNumber evidence="2">5.2.1.8</ecNumber>
    </recommendedName>
</protein>
<dbReference type="InterPro" id="IPR044666">
    <property type="entry name" value="Cyclophilin_A-like"/>
</dbReference>
<sequence>MLLLSSYSHSHGGGLSSYGCHTQASNGSYHCHSGNYSGLAFASQEAFLSHVQSQTGVIIAQVKTPLGDFSIELFEKITPVTVSNFLSYVNSGRYGGVLFHRSVNSFVLQGGGYIFNQSGYTLDSVRTDEPIQNEFNVSNTRGTISMAKLGGNPNSATSQWFINLADNSANLDEQNGGFTVFGKVIGDGMDVVDRIAALQTYTVAGLSDFPLNNYTGGTLVSDNFIEMTITQTDSASTYSRDDYLPYWMDEDEDCINTRHEALIIESRIPVTMSESGCSVLSGEWLDQATNQIFTEPLDLDIDHTVSLAEAHVSGASHWPIERKRAFANDLLNSEVLKVMDDSSNASKSDKDPSEWLPPNENYHCNYVKNWVEVKTLYGLTFDKDEKNAIEKILNTSVEYGARKGVVGIQASTGKEMARFAMGITEGNNCGYSSAGSLYQNTLIDFSISPDKAHLGQAVDILVVAVLGDDIYSISDTAELVPFTGDASSLMPFIRSTVFRENFTFRLVESVFSEPINVSIYIAYRLDSGDLIYSSAPFVVDIK</sequence>
<dbReference type="InterPro" id="IPR011089">
    <property type="entry name" value="GmrSD_C"/>
</dbReference>
<dbReference type="AlphaFoldDB" id="A0A2A5WG38"/>
<dbReference type="Gene3D" id="2.40.100.10">
    <property type="entry name" value="Cyclophilin-like"/>
    <property type="match status" value="1"/>
</dbReference>
<evidence type="ECO:0000313" key="6">
    <source>
        <dbReference type="EMBL" id="PDH35505.1"/>
    </source>
</evidence>
<comment type="caution">
    <text evidence="6">The sequence shown here is derived from an EMBL/GenBank/DDBJ whole genome shotgun (WGS) entry which is preliminary data.</text>
</comment>
<name>A0A2A5WG38_9GAMM</name>
<evidence type="ECO:0000256" key="3">
    <source>
        <dbReference type="ARBA" id="ARBA00023110"/>
    </source>
</evidence>
<dbReference type="PRINTS" id="PR00153">
    <property type="entry name" value="CSAPPISMRASE"/>
</dbReference>
<comment type="similarity">
    <text evidence="1">Belongs to the cyclophilin-type PPIase family.</text>
</comment>
<dbReference type="Proteomes" id="UP000219329">
    <property type="component" value="Unassembled WGS sequence"/>
</dbReference>
<keyword evidence="3" id="KW-0697">Rotamase</keyword>
<evidence type="ECO:0000313" key="7">
    <source>
        <dbReference type="Proteomes" id="UP000219329"/>
    </source>
</evidence>
<reference evidence="6 7" key="1">
    <citation type="submission" date="2017-08" db="EMBL/GenBank/DDBJ databases">
        <title>Fine stratification of microbial communities through a metagenomic profile of the photic zone.</title>
        <authorList>
            <person name="Haro-Moreno J.M."/>
            <person name="Lopez-Perez M."/>
            <person name="De La Torre J."/>
            <person name="Picazo A."/>
            <person name="Camacho A."/>
            <person name="Rodriguez-Valera F."/>
        </authorList>
    </citation>
    <scope>NUCLEOTIDE SEQUENCE [LARGE SCALE GENOMIC DNA]</scope>
    <source>
        <strain evidence="6">MED-G28</strain>
    </source>
</reference>
<dbReference type="PROSITE" id="PS00170">
    <property type="entry name" value="CSA_PPIASE_1"/>
    <property type="match status" value="1"/>
</dbReference>
<dbReference type="GO" id="GO:0006457">
    <property type="term" value="P:protein folding"/>
    <property type="evidence" value="ECO:0007669"/>
    <property type="project" value="InterPro"/>
</dbReference>
<evidence type="ECO:0000256" key="4">
    <source>
        <dbReference type="ARBA" id="ARBA00023235"/>
    </source>
</evidence>
<dbReference type="EC" id="5.2.1.8" evidence="2"/>
<proteinExistence type="inferred from homology"/>
<gene>
    <name evidence="6" type="ORF">CNF02_00575</name>
</gene>
<dbReference type="EMBL" id="NTJZ01000001">
    <property type="protein sequence ID" value="PDH35505.1"/>
    <property type="molecule type" value="Genomic_DNA"/>
</dbReference>